<dbReference type="GO" id="GO:0005886">
    <property type="term" value="C:plasma membrane"/>
    <property type="evidence" value="ECO:0007669"/>
    <property type="project" value="UniProtKB-SubCell"/>
</dbReference>
<dbReference type="EMBL" id="WNWW01000269">
    <property type="protein sequence ID" value="KAF3427207.1"/>
    <property type="molecule type" value="Genomic_DNA"/>
</dbReference>
<dbReference type="GO" id="GO:0004222">
    <property type="term" value="F:metalloendopeptidase activity"/>
    <property type="evidence" value="ECO:0007669"/>
    <property type="project" value="InterPro"/>
</dbReference>
<reference evidence="12" key="1">
    <citation type="submission" date="2019-11" db="EMBL/GenBank/DDBJ databases">
        <title>The nuclear and mitochondrial genomes of Frieseomelitta varia - a highly eusocial stingless bee (Meliponini) with a permanently sterile worker caste.</title>
        <authorList>
            <person name="Freitas F.C.P."/>
            <person name="Lourenco A.P."/>
            <person name="Nunes F.M.F."/>
            <person name="Paschoal A.R."/>
            <person name="Abreu F.C.P."/>
            <person name="Barbin F.O."/>
            <person name="Bataglia L."/>
            <person name="Cardoso-Junior C.A.M."/>
            <person name="Cervoni M.S."/>
            <person name="Silva S.R."/>
            <person name="Dalarmi F."/>
            <person name="Del Lama M.A."/>
            <person name="Depintor T.S."/>
            <person name="Ferreira K.M."/>
            <person name="Goria P.S."/>
            <person name="Jaskot M.C."/>
            <person name="Lago D.C."/>
            <person name="Luna-Lucena D."/>
            <person name="Moda L.M."/>
            <person name="Nascimento L."/>
            <person name="Pedrino M."/>
            <person name="Rabico F.O."/>
            <person name="Sanches F.C."/>
            <person name="Santos D.E."/>
            <person name="Santos C.G."/>
            <person name="Vieira J."/>
            <person name="Lopes T.F."/>
            <person name="Barchuk A.R."/>
            <person name="Hartfelder K."/>
            <person name="Simoes Z.L.P."/>
            <person name="Bitondi M.M.G."/>
            <person name="Pinheiro D.G."/>
        </authorList>
    </citation>
    <scope>NUCLEOTIDE SEQUENCE</scope>
    <source>
        <strain evidence="12">USP_RPSP 00005682</strain>
        <tissue evidence="12">Whole individual</tissue>
    </source>
</reference>
<evidence type="ECO:0000256" key="2">
    <source>
        <dbReference type="ARBA" id="ARBA00004401"/>
    </source>
</evidence>
<dbReference type="Pfam" id="PF01431">
    <property type="entry name" value="Peptidase_M13"/>
    <property type="match status" value="1"/>
</dbReference>
<keyword evidence="8" id="KW-0482">Metalloprotease</keyword>
<keyword evidence="4" id="KW-0645">Protease</keyword>
<comment type="caution">
    <text evidence="12">The sequence shown here is derived from an EMBL/GenBank/DDBJ whole genome shotgun (WGS) entry which is preliminary data.</text>
</comment>
<dbReference type="Gene3D" id="1.10.1380.10">
    <property type="entry name" value="Neutral endopeptidase , domain2"/>
    <property type="match status" value="1"/>
</dbReference>
<gene>
    <name evidence="12" type="ORF">E2986_06461</name>
</gene>
<dbReference type="PANTHER" id="PTHR11733">
    <property type="entry name" value="ZINC METALLOPROTEASE FAMILY M13 NEPRILYSIN-RELATED"/>
    <property type="match status" value="1"/>
</dbReference>
<evidence type="ECO:0000256" key="3">
    <source>
        <dbReference type="ARBA" id="ARBA00007357"/>
    </source>
</evidence>
<evidence type="ECO:0000256" key="7">
    <source>
        <dbReference type="ARBA" id="ARBA00022833"/>
    </source>
</evidence>
<name>A0A833SDW4_9HYME</name>
<dbReference type="InterPro" id="IPR018497">
    <property type="entry name" value="Peptidase_M13_C"/>
</dbReference>
<accession>A0A833SDW4</accession>
<dbReference type="Gene3D" id="3.40.390.10">
    <property type="entry name" value="Collagenase (Catalytic Domain)"/>
    <property type="match status" value="1"/>
</dbReference>
<dbReference type="GO" id="GO:0016485">
    <property type="term" value="P:protein processing"/>
    <property type="evidence" value="ECO:0007669"/>
    <property type="project" value="TreeGrafter"/>
</dbReference>
<proteinExistence type="inferred from homology"/>
<keyword evidence="9" id="KW-1133">Transmembrane helix</keyword>
<dbReference type="Pfam" id="PF05649">
    <property type="entry name" value="Peptidase_M13_N"/>
    <property type="match status" value="1"/>
</dbReference>
<dbReference type="InterPro" id="IPR008753">
    <property type="entry name" value="Peptidase_M13_N"/>
</dbReference>
<keyword evidence="7" id="KW-0862">Zinc</keyword>
<dbReference type="AlphaFoldDB" id="A0A833SDW4"/>
<keyword evidence="5" id="KW-0479">Metal-binding</keyword>
<comment type="similarity">
    <text evidence="3">Belongs to the peptidase M13 family.</text>
</comment>
<evidence type="ECO:0000256" key="6">
    <source>
        <dbReference type="ARBA" id="ARBA00022801"/>
    </source>
</evidence>
<keyword evidence="9" id="KW-0812">Transmembrane</keyword>
<evidence type="ECO:0000259" key="11">
    <source>
        <dbReference type="Pfam" id="PF05649"/>
    </source>
</evidence>
<feature type="domain" description="Peptidase M13 N-terminal" evidence="11">
    <location>
        <begin position="322"/>
        <end position="727"/>
    </location>
</feature>
<dbReference type="InterPro" id="IPR042089">
    <property type="entry name" value="Peptidase_M13_dom_2"/>
</dbReference>
<evidence type="ECO:0000313" key="13">
    <source>
        <dbReference type="Proteomes" id="UP000655588"/>
    </source>
</evidence>
<keyword evidence="13" id="KW-1185">Reference proteome</keyword>
<evidence type="ECO:0000256" key="9">
    <source>
        <dbReference type="SAM" id="Phobius"/>
    </source>
</evidence>
<sequence>MPSRGSYQLANVVEGRAAERDQSYRSCVSSLLIFCFFCVVLILVNLPWKSYRYYNSEEKDEYINTIQHHIKHETERTTSSMEPIKLLPTTTFVDENNSIEIEIEKHETTESFEVFTGNSSVENETNSNIIDSSKSNIEAVTIDLSQTEIYNEIVTEKLDTSSVININITEDGTSISAEKFQETDTTEATTLVFIDDQEILNEIENSTEANITELIIKEIKKYQEIDTIDKYTVETSTSTFIDYRETPNEVEESIEADITKLAMKEENVTIESITMNQQDVFTYPTILTATSSSPIDKSICLEGECKNLASKILFYMNHTIDPCEDFYEYACGGFEANPQTVEWDLENVAYQRILRQMQKENEENISSLFADYYNSCVQYKNINQTERIKLAREALDKVDKFYTNETWPENHTSFTELLARLLLHNSALLFDVAPDLEEYSPKQFTFRIGPTTYNNPFEIDETNDPCYAKRPKREKETVDLENLYMEYKTCKYDTKKFIESISEALTTLGVFNELNNTFDISQHIKFTLFNIDLQILQGFLAVSSSSPSHDANFPSKDKIREAELMKNYTRVSIKQLDENFKIVNWTQLILLLTNGLVEPNTKVQVYFYDALDKGLKSLEKFGQENSMLLHNALLGLYARNLYQELVISKHLDVEKHCLRVAADVLIPEASNLYISSFTKDQLTYMNKTIHGLFKILKETLKLKIMNVTWTTEAGRNALIAKIDDLKVAVPDISYYTDSESTYRKVRANQINLTNNYFENSVILMQRYRKLIYAELFTNPRYPEQIWTRYTTPYQSKGLAIYGLNLVVIPYGVIDWSMKYNESLFNYIKLATLGNMIAHQIAHHFDANGIYYWKGTRDANTLLDDDNSTNMDFKDYIDYQRNILYKDPINMTLSFTGQNVLYKISQLTLNERLSETMGLRLAYDTLAQLRLSESWLYLPWLDLDFTKLFYLIYAQMYCTKSPLTSSYISLYENEQLPNRIRIFVSASNNRLLGEAWNCPEGSQIMPSYVCSAFPYLECIS</sequence>
<dbReference type="InterPro" id="IPR024079">
    <property type="entry name" value="MetalloPept_cat_dom_sf"/>
</dbReference>
<protein>
    <submittedName>
        <fullName evidence="12">Uncharacterized protein</fullName>
    </submittedName>
</protein>
<feature type="transmembrane region" description="Helical" evidence="9">
    <location>
        <begin position="26"/>
        <end position="48"/>
    </location>
</feature>
<dbReference type="Proteomes" id="UP000655588">
    <property type="component" value="Unassembled WGS sequence"/>
</dbReference>
<dbReference type="SUPFAM" id="SSF55486">
    <property type="entry name" value="Metalloproteases ('zincins'), catalytic domain"/>
    <property type="match status" value="1"/>
</dbReference>
<keyword evidence="9" id="KW-0472">Membrane</keyword>
<feature type="domain" description="Peptidase M13 C-terminal" evidence="10">
    <location>
        <begin position="803"/>
        <end position="1009"/>
    </location>
</feature>
<evidence type="ECO:0000256" key="1">
    <source>
        <dbReference type="ARBA" id="ARBA00001947"/>
    </source>
</evidence>
<dbReference type="PROSITE" id="PS51885">
    <property type="entry name" value="NEPRILYSIN"/>
    <property type="match status" value="1"/>
</dbReference>
<keyword evidence="6" id="KW-0378">Hydrolase</keyword>
<evidence type="ECO:0000256" key="8">
    <source>
        <dbReference type="ARBA" id="ARBA00023049"/>
    </source>
</evidence>
<evidence type="ECO:0000256" key="4">
    <source>
        <dbReference type="ARBA" id="ARBA00022670"/>
    </source>
</evidence>
<comment type="subcellular location">
    <subcellularLocation>
        <location evidence="2">Cell membrane</location>
        <topology evidence="2">Single-pass type II membrane protein</topology>
    </subcellularLocation>
</comment>
<evidence type="ECO:0000256" key="5">
    <source>
        <dbReference type="ARBA" id="ARBA00022723"/>
    </source>
</evidence>
<dbReference type="InterPro" id="IPR000718">
    <property type="entry name" value="Peptidase_M13"/>
</dbReference>
<evidence type="ECO:0000313" key="12">
    <source>
        <dbReference type="EMBL" id="KAF3427207.1"/>
    </source>
</evidence>
<evidence type="ECO:0000259" key="10">
    <source>
        <dbReference type="Pfam" id="PF01431"/>
    </source>
</evidence>
<dbReference type="GO" id="GO:0046872">
    <property type="term" value="F:metal ion binding"/>
    <property type="evidence" value="ECO:0007669"/>
    <property type="project" value="UniProtKB-KW"/>
</dbReference>
<comment type="cofactor">
    <cofactor evidence="1">
        <name>Zn(2+)</name>
        <dbReference type="ChEBI" id="CHEBI:29105"/>
    </cofactor>
</comment>
<dbReference type="PANTHER" id="PTHR11733:SF240">
    <property type="entry name" value="GH14155P-RELATED"/>
    <property type="match status" value="1"/>
</dbReference>
<organism evidence="12 13">
    <name type="scientific">Frieseomelitta varia</name>
    <dbReference type="NCBI Taxonomy" id="561572"/>
    <lineage>
        <taxon>Eukaryota</taxon>
        <taxon>Metazoa</taxon>
        <taxon>Ecdysozoa</taxon>
        <taxon>Arthropoda</taxon>
        <taxon>Hexapoda</taxon>
        <taxon>Insecta</taxon>
        <taxon>Pterygota</taxon>
        <taxon>Neoptera</taxon>
        <taxon>Endopterygota</taxon>
        <taxon>Hymenoptera</taxon>
        <taxon>Apocrita</taxon>
        <taxon>Aculeata</taxon>
        <taxon>Apoidea</taxon>
        <taxon>Anthophila</taxon>
        <taxon>Apidae</taxon>
        <taxon>Frieseomelitta</taxon>
    </lineage>
</organism>